<reference evidence="1 2" key="1">
    <citation type="submission" date="2019-04" db="EMBL/GenBank/DDBJ databases">
        <title>A novel phosphate-accumulating bacterium identified in bioreactor for phosphate removal from wastewater.</title>
        <authorList>
            <person name="Kotlyarov R.Y."/>
            <person name="Beletsky A.V."/>
            <person name="Kallistova A.Y."/>
            <person name="Dorofeev A.G."/>
            <person name="Nikolaev Y.Y."/>
            <person name="Pimenov N.V."/>
            <person name="Ravin N.V."/>
            <person name="Mardanov A.V."/>
        </authorList>
    </citation>
    <scope>NUCLEOTIDE SEQUENCE [LARGE SCALE GENOMIC DNA]</scope>
    <source>
        <strain evidence="1 2">Bin19</strain>
    </source>
</reference>
<dbReference type="AlphaFoldDB" id="A0A5S4ESD0"/>
<sequence>MLTIMNDSSGRDFPDAETGERLIDDQQFRELIRARCRPLLELVRGLTAGGVGELALTRLLSGRLLLESSQMEELLDEYGASQNRRWSRLRALVAALRNFARIGRTLAHVQRRLPTYRLLAVDADFHAATGERLCLVGSVVSAVATSLLEEARLLGVAIADIVPTPEDFAEQLPPGRLARNRDDRITTDASITVTYLATEFLNLAAESELLRTSARVPPQDYAHCFPDPVSEERLRQLSFRFHNLQSLYDTHVSRTWVETSDPELSILRGHASVIYHLLKIATDLAHYYERHVSPQTGDGLLCERPVVDTDAIMATLFAYAMAFSSDVLDGGQRLSQHILRRYAEPGRLEVPVPSYRGFHVRPSNLVARIVAHYGSEVQMDLDGKLFDAGSPLDLFRANETINARKRRWLAAEIARVHPDQDGVLEPSAIAAAVLAIVHRLSGEGKVILYRQPLEISDEIGRREGGVLENTVAEIARLQATGQLDIRTDLTVTFIGDKRVLADVDVLARVGYGEDGFGNNVVLPKELSYLRR</sequence>
<dbReference type="InterPro" id="IPR035895">
    <property type="entry name" value="HPr-like_sf"/>
</dbReference>
<organism evidence="1 2">
    <name type="scientific">Candidatus Accumulibacter phosphatis</name>
    <dbReference type="NCBI Taxonomy" id="327160"/>
    <lineage>
        <taxon>Bacteria</taxon>
        <taxon>Pseudomonadati</taxon>
        <taxon>Pseudomonadota</taxon>
        <taxon>Betaproteobacteria</taxon>
        <taxon>Candidatus Accumulibacter</taxon>
    </lineage>
</organism>
<gene>
    <name evidence="1" type="ORF">ACCUM_1677</name>
</gene>
<protein>
    <submittedName>
        <fullName evidence="1">Uncharacterized protein</fullName>
    </submittedName>
</protein>
<accession>A0A5S4ESD0</accession>
<evidence type="ECO:0000313" key="1">
    <source>
        <dbReference type="EMBL" id="TMQ78449.1"/>
    </source>
</evidence>
<comment type="caution">
    <text evidence="1">The sequence shown here is derived from an EMBL/GenBank/DDBJ whole genome shotgun (WGS) entry which is preliminary data.</text>
</comment>
<dbReference type="Proteomes" id="UP000306324">
    <property type="component" value="Unassembled WGS sequence"/>
</dbReference>
<dbReference type="EMBL" id="SWAD01000007">
    <property type="protein sequence ID" value="TMQ78449.1"/>
    <property type="molecule type" value="Genomic_DNA"/>
</dbReference>
<keyword evidence="2" id="KW-1185">Reference proteome</keyword>
<proteinExistence type="predicted"/>
<name>A0A5S4ESD0_9PROT</name>
<evidence type="ECO:0000313" key="2">
    <source>
        <dbReference type="Proteomes" id="UP000306324"/>
    </source>
</evidence>
<dbReference type="SUPFAM" id="SSF55594">
    <property type="entry name" value="HPr-like"/>
    <property type="match status" value="1"/>
</dbReference>